<organism evidence="1">
    <name type="scientific">marine sediment metagenome</name>
    <dbReference type="NCBI Taxonomy" id="412755"/>
    <lineage>
        <taxon>unclassified sequences</taxon>
        <taxon>metagenomes</taxon>
        <taxon>ecological metagenomes</taxon>
    </lineage>
</organism>
<reference evidence="1" key="1">
    <citation type="journal article" date="2015" name="Nature">
        <title>Complex archaea that bridge the gap between prokaryotes and eukaryotes.</title>
        <authorList>
            <person name="Spang A."/>
            <person name="Saw J.H."/>
            <person name="Jorgensen S.L."/>
            <person name="Zaremba-Niedzwiedzka K."/>
            <person name="Martijn J."/>
            <person name="Lind A.E."/>
            <person name="van Eijk R."/>
            <person name="Schleper C."/>
            <person name="Guy L."/>
            <person name="Ettema T.J."/>
        </authorList>
    </citation>
    <scope>NUCLEOTIDE SEQUENCE</scope>
</reference>
<dbReference type="Gene3D" id="3.40.50.450">
    <property type="match status" value="1"/>
</dbReference>
<gene>
    <name evidence="1" type="ORF">LCGC14_3150590</name>
</gene>
<name>A0A0F8YIL4_9ZZZZ</name>
<accession>A0A0F8YIL4</accession>
<comment type="caution">
    <text evidence="1">The sequence shown here is derived from an EMBL/GenBank/DDBJ whole genome shotgun (WGS) entry which is preliminary data.</text>
</comment>
<proteinExistence type="predicted"/>
<protein>
    <submittedName>
        <fullName evidence="1">Uncharacterized protein</fullName>
    </submittedName>
</protein>
<sequence length="213" mass="23947">DLEHSLKDLMVWREEEILATELLSCGLGAIGKFVVLARGSGDSASKALFRLMFRPQMKRVYPSYPMSHVMDCPEIMAELASFRWAMQEHFIAFDPGDLEEKKLHFRALEAAERGEKFIQVDVADQQINFDVDEILGVARDIHAQIYARDFKLIDQSDMIISYIPQLPGGGAGLSSGVERELQHAHEATKEVYVIWRPAIKPSPFVTETASAVP</sequence>
<dbReference type="AlphaFoldDB" id="A0A0F8YIL4"/>
<dbReference type="EMBL" id="LAZR01069341">
    <property type="protein sequence ID" value="KKK47896.1"/>
    <property type="molecule type" value="Genomic_DNA"/>
</dbReference>
<feature type="non-terminal residue" evidence="1">
    <location>
        <position position="1"/>
    </location>
</feature>
<evidence type="ECO:0000313" key="1">
    <source>
        <dbReference type="EMBL" id="KKK47896.1"/>
    </source>
</evidence>